<evidence type="ECO:0000256" key="2">
    <source>
        <dbReference type="ARBA" id="ARBA00022676"/>
    </source>
</evidence>
<name>A0A328X6L2_9FLAO</name>
<keyword evidence="7" id="KW-1185">Reference proteome</keyword>
<feature type="domain" description="Galactosyltransferase C-terminal" evidence="5">
    <location>
        <begin position="166"/>
        <end position="218"/>
    </location>
</feature>
<accession>A0A328X6L2</accession>
<feature type="domain" description="Glycosyltransferase 2-like" evidence="4">
    <location>
        <begin position="5"/>
        <end position="147"/>
    </location>
</feature>
<dbReference type="EMBL" id="QLSV01000001">
    <property type="protein sequence ID" value="RAR50978.1"/>
    <property type="molecule type" value="Genomic_DNA"/>
</dbReference>
<dbReference type="Gene3D" id="3.90.550.10">
    <property type="entry name" value="Spore Coat Polysaccharide Biosynthesis Protein SpsA, Chain A"/>
    <property type="match status" value="1"/>
</dbReference>
<sequence>MQNLSIIIVNYKGWNSLEACLDSLHNYASNTFLFEVIIVDNFSNDGHLKMFQQKYSNFIFIENSGNNGFANGCNVGAKNAKYDLFLFLNPDTIILENSLDIFVSDYVNNPEIALLSCLQIDENNRYYNQKRLFPTFFTFFGLPRAIFQWIHKTKIKQIFREDQHFFYPEWVTGAVILIHKKWFEAIDGWDESYWMYMEDVDFCKRISAQNGRVAVTKNCTIFHKHGGASRINIKTKALTKTEVIISKHVYITKHFSKFVGFFLHIRLFGGVFLEKIVLSILSIPLFFNVKLKVNTIILSNYFRYVSHAIKNNTILSPRSLHFKKNARG</sequence>
<evidence type="ECO:0000313" key="7">
    <source>
        <dbReference type="Proteomes" id="UP000249518"/>
    </source>
</evidence>
<proteinExistence type="inferred from homology"/>
<evidence type="ECO:0000313" key="6">
    <source>
        <dbReference type="EMBL" id="RAR50978.1"/>
    </source>
</evidence>
<dbReference type="Proteomes" id="UP000249518">
    <property type="component" value="Unassembled WGS sequence"/>
</dbReference>
<comment type="similarity">
    <text evidence="1">Belongs to the glycosyltransferase 2 family.</text>
</comment>
<dbReference type="CDD" id="cd04186">
    <property type="entry name" value="GT_2_like_c"/>
    <property type="match status" value="1"/>
</dbReference>
<comment type="caution">
    <text evidence="6">The sequence shown here is derived from an EMBL/GenBank/DDBJ whole genome shotgun (WGS) entry which is preliminary data.</text>
</comment>
<dbReference type="InterPro" id="IPR027791">
    <property type="entry name" value="Galactosyl_T_C"/>
</dbReference>
<reference evidence="6 7" key="1">
    <citation type="submission" date="2018-06" db="EMBL/GenBank/DDBJ databases">
        <title>Genomic Encyclopedia of Type Strains, Phase III (KMG-III): the genomes of soil and plant-associated and newly described type strains.</title>
        <authorList>
            <person name="Whitman W."/>
        </authorList>
    </citation>
    <scope>NUCLEOTIDE SEQUENCE [LARGE SCALE GENOMIC DNA]</scope>
    <source>
        <strain evidence="6 7">CGMCC 1.12504</strain>
    </source>
</reference>
<dbReference type="Pfam" id="PF02709">
    <property type="entry name" value="Glyco_transf_7C"/>
    <property type="match status" value="1"/>
</dbReference>
<evidence type="ECO:0000259" key="5">
    <source>
        <dbReference type="Pfam" id="PF02709"/>
    </source>
</evidence>
<dbReference type="PANTHER" id="PTHR43179:SF12">
    <property type="entry name" value="GALACTOFURANOSYLTRANSFERASE GLFT2"/>
    <property type="match status" value="1"/>
</dbReference>
<evidence type="ECO:0000256" key="1">
    <source>
        <dbReference type="ARBA" id="ARBA00006739"/>
    </source>
</evidence>
<organism evidence="6 7">
    <name type="scientific">Flavobacterium lacus</name>
    <dbReference type="NCBI Taxonomy" id="1353778"/>
    <lineage>
        <taxon>Bacteria</taxon>
        <taxon>Pseudomonadati</taxon>
        <taxon>Bacteroidota</taxon>
        <taxon>Flavobacteriia</taxon>
        <taxon>Flavobacteriales</taxon>
        <taxon>Flavobacteriaceae</taxon>
        <taxon>Flavobacterium</taxon>
    </lineage>
</organism>
<keyword evidence="2" id="KW-0328">Glycosyltransferase</keyword>
<dbReference type="RefSeq" id="WP_181456864.1">
    <property type="nucleotide sequence ID" value="NZ_QLSV01000001.1"/>
</dbReference>
<dbReference type="SUPFAM" id="SSF53448">
    <property type="entry name" value="Nucleotide-diphospho-sugar transferases"/>
    <property type="match status" value="1"/>
</dbReference>
<protein>
    <submittedName>
        <fullName evidence="6">GT2 family glycosyltransferase</fullName>
    </submittedName>
</protein>
<dbReference type="AlphaFoldDB" id="A0A328X6L2"/>
<dbReference type="InterPro" id="IPR029044">
    <property type="entry name" value="Nucleotide-diphossugar_trans"/>
</dbReference>
<dbReference type="Pfam" id="PF00535">
    <property type="entry name" value="Glycos_transf_2"/>
    <property type="match status" value="1"/>
</dbReference>
<evidence type="ECO:0000256" key="3">
    <source>
        <dbReference type="ARBA" id="ARBA00022679"/>
    </source>
</evidence>
<dbReference type="InterPro" id="IPR001173">
    <property type="entry name" value="Glyco_trans_2-like"/>
</dbReference>
<evidence type="ECO:0000259" key="4">
    <source>
        <dbReference type="Pfam" id="PF00535"/>
    </source>
</evidence>
<dbReference type="PANTHER" id="PTHR43179">
    <property type="entry name" value="RHAMNOSYLTRANSFERASE WBBL"/>
    <property type="match status" value="1"/>
</dbReference>
<gene>
    <name evidence="6" type="ORF">B0I10_101150</name>
</gene>
<dbReference type="GO" id="GO:0016757">
    <property type="term" value="F:glycosyltransferase activity"/>
    <property type="evidence" value="ECO:0007669"/>
    <property type="project" value="UniProtKB-KW"/>
</dbReference>
<keyword evidence="3 6" id="KW-0808">Transferase</keyword>